<protein>
    <recommendedName>
        <fullName evidence="3">Protein kinase domain-containing protein</fullName>
    </recommendedName>
</protein>
<dbReference type="EMBL" id="JAUEPS010000199">
    <property type="protein sequence ID" value="KAK0434059.1"/>
    <property type="molecule type" value="Genomic_DNA"/>
</dbReference>
<evidence type="ECO:0008006" key="3">
    <source>
        <dbReference type="Google" id="ProtNLM"/>
    </source>
</evidence>
<reference evidence="1" key="1">
    <citation type="submission" date="2023-06" db="EMBL/GenBank/DDBJ databases">
        <authorList>
            <consortium name="Lawrence Berkeley National Laboratory"/>
            <person name="Ahrendt S."/>
            <person name="Sahu N."/>
            <person name="Indic B."/>
            <person name="Wong-Bajracharya J."/>
            <person name="Merenyi Z."/>
            <person name="Ke H.-M."/>
            <person name="Monk M."/>
            <person name="Kocsube S."/>
            <person name="Drula E."/>
            <person name="Lipzen A."/>
            <person name="Balint B."/>
            <person name="Henrissat B."/>
            <person name="Andreopoulos B."/>
            <person name="Martin F.M."/>
            <person name="Harder C.B."/>
            <person name="Rigling D."/>
            <person name="Ford K.L."/>
            <person name="Foster G.D."/>
            <person name="Pangilinan J."/>
            <person name="Papanicolaou A."/>
            <person name="Barry K."/>
            <person name="LaButti K."/>
            <person name="Viragh M."/>
            <person name="Koriabine M."/>
            <person name="Yan M."/>
            <person name="Riley R."/>
            <person name="Champramary S."/>
            <person name="Plett K.L."/>
            <person name="Tsai I.J."/>
            <person name="Slot J."/>
            <person name="Sipos G."/>
            <person name="Plett J."/>
            <person name="Nagy L.G."/>
            <person name="Grigoriev I.V."/>
        </authorList>
    </citation>
    <scope>NUCLEOTIDE SEQUENCE</scope>
    <source>
        <strain evidence="1">CCBAS 213</strain>
    </source>
</reference>
<organism evidence="1 2">
    <name type="scientific">Armillaria tabescens</name>
    <name type="common">Ringless honey mushroom</name>
    <name type="synonym">Agaricus tabescens</name>
    <dbReference type="NCBI Taxonomy" id="1929756"/>
    <lineage>
        <taxon>Eukaryota</taxon>
        <taxon>Fungi</taxon>
        <taxon>Dikarya</taxon>
        <taxon>Basidiomycota</taxon>
        <taxon>Agaricomycotina</taxon>
        <taxon>Agaricomycetes</taxon>
        <taxon>Agaricomycetidae</taxon>
        <taxon>Agaricales</taxon>
        <taxon>Marasmiineae</taxon>
        <taxon>Physalacriaceae</taxon>
        <taxon>Desarmillaria</taxon>
    </lineage>
</organism>
<evidence type="ECO:0000313" key="1">
    <source>
        <dbReference type="EMBL" id="KAK0434059.1"/>
    </source>
</evidence>
<dbReference type="Proteomes" id="UP001175211">
    <property type="component" value="Unassembled WGS sequence"/>
</dbReference>
<dbReference type="CDD" id="cd21037">
    <property type="entry name" value="MLKL_NTD"/>
    <property type="match status" value="1"/>
</dbReference>
<dbReference type="AlphaFoldDB" id="A0AA39MHN1"/>
<proteinExistence type="predicted"/>
<dbReference type="Gene3D" id="1.20.930.20">
    <property type="entry name" value="Adaptor protein Cbl, N-terminal domain"/>
    <property type="match status" value="1"/>
</dbReference>
<dbReference type="GO" id="GO:0007166">
    <property type="term" value="P:cell surface receptor signaling pathway"/>
    <property type="evidence" value="ECO:0007669"/>
    <property type="project" value="InterPro"/>
</dbReference>
<sequence length="417" mass="46085">MSTASLSTTTTISSGYTNDVSMSKIFTLVLKAAKKPIPFVKKKGVETITVPLEYLKAASGLIPVPALGPATDIVLSILKKVDQSQQNTGTAREIVNLCLKAHVTLSEHLQSVEITPALLDSIGQFEADLHDVQNTVEEYEQKMSIERTLYSKSYNDELQRIEKRVNSTLSLFQIKKLLSLEETCAKIYAYLQHIEQNAGENSTSLQRIEQNTVVLMNRSEPAPKPEEPLVDIVRRSQLTLCEEITRGSGYNLQRAEMHGKIVTIKVFTGCKAKSTWEASNTLDLKVMHPNLPHLIGASSSDERGAPFSVYDLDIKYGFDDVIPSWSTIDSDIILYSLLDKMSGWTHLCEQTSLFAPFDEVDCDLLYDARGRFILSLPGPEAASSSTALVSPADYAIFEFVMGDNRHNAEVGTPVCLA</sequence>
<dbReference type="InterPro" id="IPR036537">
    <property type="entry name" value="Adaptor_Cbl_N_dom_sf"/>
</dbReference>
<gene>
    <name evidence="1" type="ORF">EV420DRAFT_1654213</name>
</gene>
<dbReference type="InterPro" id="IPR059179">
    <property type="entry name" value="MLKL-like_MCAfunc"/>
</dbReference>
<name>A0AA39MHN1_ARMTA</name>
<dbReference type="RefSeq" id="XP_060321645.1">
    <property type="nucleotide sequence ID" value="XM_060478799.1"/>
</dbReference>
<dbReference type="GeneID" id="85362347"/>
<keyword evidence="2" id="KW-1185">Reference proteome</keyword>
<accession>A0AA39MHN1</accession>
<comment type="caution">
    <text evidence="1">The sequence shown here is derived from an EMBL/GenBank/DDBJ whole genome shotgun (WGS) entry which is preliminary data.</text>
</comment>
<evidence type="ECO:0000313" key="2">
    <source>
        <dbReference type="Proteomes" id="UP001175211"/>
    </source>
</evidence>